<evidence type="ECO:0000256" key="5">
    <source>
        <dbReference type="ARBA" id="ARBA00022679"/>
    </source>
</evidence>
<keyword evidence="11" id="KW-1185">Reference proteome</keyword>
<dbReference type="SUPFAM" id="SSF55116">
    <property type="entry name" value="Formiminotransferase domain of formiminotransferase-cyclodeaminase"/>
    <property type="match status" value="2"/>
</dbReference>
<evidence type="ECO:0000256" key="6">
    <source>
        <dbReference type="ARBA" id="ARBA00022808"/>
    </source>
</evidence>
<dbReference type="SMART" id="SM01222">
    <property type="entry name" value="FTCD_N"/>
    <property type="match status" value="1"/>
</dbReference>
<dbReference type="Gene3D" id="3.30.70.670">
    <property type="entry name" value="Formiminotransferase, C-terminal subdomain"/>
    <property type="match status" value="1"/>
</dbReference>
<keyword evidence="6" id="KW-0369">Histidine metabolism</keyword>
<dbReference type="KEGG" id="scor:J3U87_06830"/>
<dbReference type="Pfam" id="PF02971">
    <property type="entry name" value="FTCD"/>
    <property type="match status" value="1"/>
</dbReference>
<dbReference type="InterPro" id="IPR022384">
    <property type="entry name" value="FormiminoTrfase_cat_dom_sf"/>
</dbReference>
<dbReference type="InterPro" id="IPR037070">
    <property type="entry name" value="Formiminotransferase_C_sf"/>
</dbReference>
<protein>
    <recommendedName>
        <fullName evidence="3">glutamate formimidoyltransferase</fullName>
        <ecNumber evidence="3">2.1.2.5</ecNumber>
    </recommendedName>
</protein>
<gene>
    <name evidence="10" type="primary">ftcD</name>
    <name evidence="10" type="ORF">J3U87_06830</name>
</gene>
<dbReference type="GO" id="GO:0019557">
    <property type="term" value="P:L-histidine catabolic process to glutamate and formate"/>
    <property type="evidence" value="ECO:0007669"/>
    <property type="project" value="UniProtKB-UniPathway"/>
</dbReference>
<dbReference type="GO" id="GO:0005737">
    <property type="term" value="C:cytoplasm"/>
    <property type="evidence" value="ECO:0007669"/>
    <property type="project" value="UniProtKB-SubCell"/>
</dbReference>
<dbReference type="Gene3D" id="3.30.990.10">
    <property type="entry name" value="Formiminotransferase, N-terminal subdomain"/>
    <property type="match status" value="1"/>
</dbReference>
<dbReference type="InterPro" id="IPR051623">
    <property type="entry name" value="FTCD"/>
</dbReference>
<evidence type="ECO:0000256" key="3">
    <source>
        <dbReference type="ARBA" id="ARBA00012252"/>
    </source>
</evidence>
<evidence type="ECO:0000313" key="11">
    <source>
        <dbReference type="Proteomes" id="UP000663929"/>
    </source>
</evidence>
<sequence length="339" mass="36844">MSMLLECVPNFSEGRDSAVLDEIAAAIASVDQVRFLGRDSGLAAHRTVMTFAGPPEPVVEAAFRAVEAAVRLIDMRDHRGTHPRIGAADVCPLIPLRGMTMAQAADHARRLAHRVGTTLGVPSYLYCLAAQTPERISLAAIRAGEYEGLAKRMERPDGVPDFGPKRFQARCGAAVFGARELMLAYNVNLEGYHLKAAKRIAARIRESGRRVKGEVVPGLFRGVKAIGWDIEDFSRSQVSTNIMDIPAAPLHSVFEAVRELAEPMASKVDGSELIGLMPRACLRRAGLHFAERAGRSLENLPLDEVYRLGISGLGLDRVKPFSPDTHLIEHALGLAEDLI</sequence>
<dbReference type="InterPro" id="IPR013802">
    <property type="entry name" value="Formiminotransferase_C"/>
</dbReference>
<dbReference type="Pfam" id="PF07837">
    <property type="entry name" value="FTCD_N"/>
    <property type="match status" value="1"/>
</dbReference>
<dbReference type="AlphaFoldDB" id="A0A8A4TRN0"/>
<dbReference type="EC" id="2.1.2.5" evidence="3"/>
<organism evidence="10 11">
    <name type="scientific">Sulfidibacter corallicola</name>
    <dbReference type="NCBI Taxonomy" id="2818388"/>
    <lineage>
        <taxon>Bacteria</taxon>
        <taxon>Pseudomonadati</taxon>
        <taxon>Acidobacteriota</taxon>
        <taxon>Holophagae</taxon>
        <taxon>Acanthopleuribacterales</taxon>
        <taxon>Acanthopleuribacteraceae</taxon>
        <taxon>Sulfidibacter</taxon>
    </lineage>
</organism>
<comment type="pathway">
    <text evidence="2">Amino-acid degradation; L-histidine degradation into L-glutamate; L-glutamate from N-formimidoyl-L-glutamate (transferase route): step 1/1.</text>
</comment>
<dbReference type="PANTHER" id="PTHR12234:SF0">
    <property type="entry name" value="FORMIMIDOYLTRANSFERASE-CYCLODEAMINASE"/>
    <property type="match status" value="1"/>
</dbReference>
<dbReference type="GO" id="GO:0030409">
    <property type="term" value="F:glutamate formimidoyltransferase activity"/>
    <property type="evidence" value="ECO:0007669"/>
    <property type="project" value="UniProtKB-EC"/>
</dbReference>
<evidence type="ECO:0000259" key="9">
    <source>
        <dbReference type="SMART" id="SM01222"/>
    </source>
</evidence>
<evidence type="ECO:0000256" key="4">
    <source>
        <dbReference type="ARBA" id="ARBA00022490"/>
    </source>
</evidence>
<dbReference type="SMART" id="SM01221">
    <property type="entry name" value="FTCD"/>
    <property type="match status" value="1"/>
</dbReference>
<dbReference type="InterPro" id="IPR012886">
    <property type="entry name" value="Formiminotransferase_N"/>
</dbReference>
<evidence type="ECO:0000259" key="8">
    <source>
        <dbReference type="SMART" id="SM01221"/>
    </source>
</evidence>
<comment type="subcellular location">
    <subcellularLocation>
        <location evidence="1">Cytoplasm</location>
    </subcellularLocation>
</comment>
<dbReference type="InterPro" id="IPR037064">
    <property type="entry name" value="Formiminotransferase_N_sf"/>
</dbReference>
<evidence type="ECO:0000256" key="2">
    <source>
        <dbReference type="ARBA" id="ARBA00005082"/>
    </source>
</evidence>
<reference evidence="10" key="1">
    <citation type="submission" date="2021-03" db="EMBL/GenBank/DDBJ databases">
        <title>Acanthopleuribacteraceae sp. M133.</title>
        <authorList>
            <person name="Wang G."/>
        </authorList>
    </citation>
    <scope>NUCLEOTIDE SEQUENCE</scope>
    <source>
        <strain evidence="10">M133</strain>
    </source>
</reference>
<name>A0A8A4TRN0_SULCO</name>
<accession>A0A8A4TRN0</accession>
<dbReference type="GO" id="GO:0019556">
    <property type="term" value="P:L-histidine catabolic process to glutamate and formamide"/>
    <property type="evidence" value="ECO:0007669"/>
    <property type="project" value="UniProtKB-UniPathway"/>
</dbReference>
<dbReference type="InterPro" id="IPR004227">
    <property type="entry name" value="Formiminotransferase_cat"/>
</dbReference>
<dbReference type="NCBIfam" id="TIGR02024">
    <property type="entry name" value="FtcD"/>
    <property type="match status" value="1"/>
</dbReference>
<feature type="domain" description="Formiminotransferase N-terminal subdomain" evidence="9">
    <location>
        <begin position="3"/>
        <end position="180"/>
    </location>
</feature>
<evidence type="ECO:0000313" key="10">
    <source>
        <dbReference type="EMBL" id="QTD52173.1"/>
    </source>
</evidence>
<evidence type="ECO:0000256" key="7">
    <source>
        <dbReference type="ARBA" id="ARBA00022954"/>
    </source>
</evidence>
<dbReference type="UniPathway" id="UPA00379">
    <property type="reaction ID" value="UER00555"/>
</dbReference>
<dbReference type="GO" id="GO:0005542">
    <property type="term" value="F:folic acid binding"/>
    <property type="evidence" value="ECO:0007669"/>
    <property type="project" value="UniProtKB-KW"/>
</dbReference>
<evidence type="ECO:0000256" key="1">
    <source>
        <dbReference type="ARBA" id="ARBA00004496"/>
    </source>
</evidence>
<dbReference type="RefSeq" id="WP_237382282.1">
    <property type="nucleotide sequence ID" value="NZ_CP071793.1"/>
</dbReference>
<keyword evidence="4" id="KW-0963">Cytoplasm</keyword>
<dbReference type="EMBL" id="CP071793">
    <property type="protein sequence ID" value="QTD52173.1"/>
    <property type="molecule type" value="Genomic_DNA"/>
</dbReference>
<dbReference type="Proteomes" id="UP000663929">
    <property type="component" value="Chromosome"/>
</dbReference>
<feature type="domain" description="Formiminotransferase C-terminal subdomain" evidence="8">
    <location>
        <begin position="182"/>
        <end position="331"/>
    </location>
</feature>
<keyword evidence="7" id="KW-0290">Folate-binding</keyword>
<proteinExistence type="predicted"/>
<keyword evidence="5 10" id="KW-0808">Transferase</keyword>
<dbReference type="PANTHER" id="PTHR12234">
    <property type="entry name" value="FORMIMINOTRANSFERASE-CYCLODEAMINASE"/>
    <property type="match status" value="1"/>
</dbReference>